<dbReference type="Pfam" id="PF18052">
    <property type="entry name" value="Rx_N"/>
    <property type="match status" value="1"/>
</dbReference>
<dbReference type="OrthoDB" id="690341at2759"/>
<dbReference type="InterPro" id="IPR041118">
    <property type="entry name" value="Rx_N"/>
</dbReference>
<dbReference type="Gene3D" id="1.10.8.430">
    <property type="entry name" value="Helical domain of apoptotic protease-activating factors"/>
    <property type="match status" value="1"/>
</dbReference>
<dbReference type="InterPro" id="IPR055414">
    <property type="entry name" value="LRR_R13L4/SHOC2-like"/>
</dbReference>
<feature type="domain" description="Disease resistance N-terminal" evidence="5">
    <location>
        <begin position="51"/>
        <end position="133"/>
    </location>
</feature>
<evidence type="ECO:0000259" key="7">
    <source>
        <dbReference type="Pfam" id="PF23598"/>
    </source>
</evidence>
<dbReference type="InterPro" id="IPR032675">
    <property type="entry name" value="LRR_dom_sf"/>
</dbReference>
<dbReference type="InterPro" id="IPR058922">
    <property type="entry name" value="WHD_DRP"/>
</dbReference>
<protein>
    <submittedName>
        <fullName evidence="9">Disease resistance protein RPM1-like</fullName>
    </submittedName>
</protein>
<dbReference type="InterPro" id="IPR042197">
    <property type="entry name" value="Apaf_helical"/>
</dbReference>
<accession>A0A6P5Y6Z8</accession>
<dbReference type="Pfam" id="PF23598">
    <property type="entry name" value="LRR_14"/>
    <property type="match status" value="1"/>
</dbReference>
<dbReference type="PANTHER" id="PTHR23155:SF1205">
    <property type="entry name" value="DISEASE RESISTANCE PROTEIN RPM1"/>
    <property type="match status" value="1"/>
</dbReference>
<keyword evidence="3" id="KW-0611">Plant defense</keyword>
<evidence type="ECO:0000313" key="8">
    <source>
        <dbReference type="Proteomes" id="UP000515121"/>
    </source>
</evidence>
<dbReference type="SUPFAM" id="SSF52058">
    <property type="entry name" value="L domain-like"/>
    <property type="match status" value="1"/>
</dbReference>
<evidence type="ECO:0000259" key="5">
    <source>
        <dbReference type="Pfam" id="PF18052"/>
    </source>
</evidence>
<dbReference type="CDD" id="cd14798">
    <property type="entry name" value="RX-CC_like"/>
    <property type="match status" value="1"/>
</dbReference>
<keyword evidence="2" id="KW-0547">Nucleotide-binding</keyword>
<dbReference type="FunFam" id="3.40.50.300:FF:001091">
    <property type="entry name" value="Probable disease resistance protein At1g61300"/>
    <property type="match status" value="1"/>
</dbReference>
<dbReference type="Gene3D" id="3.40.50.300">
    <property type="entry name" value="P-loop containing nucleotide triphosphate hydrolases"/>
    <property type="match status" value="1"/>
</dbReference>
<evidence type="ECO:0000313" key="9">
    <source>
        <dbReference type="RefSeq" id="XP_022736200.1"/>
    </source>
</evidence>
<evidence type="ECO:0000256" key="1">
    <source>
        <dbReference type="ARBA" id="ARBA00022737"/>
    </source>
</evidence>
<dbReference type="Proteomes" id="UP000515121">
    <property type="component" value="Unplaced"/>
</dbReference>
<dbReference type="KEGG" id="dzi:111289428"/>
<dbReference type="InterPro" id="IPR044974">
    <property type="entry name" value="Disease_R_plants"/>
</dbReference>
<feature type="domain" description="Disease resistance R13L4/SHOC-2-like LRR" evidence="7">
    <location>
        <begin position="595"/>
        <end position="853"/>
    </location>
</feature>
<dbReference type="GeneID" id="111289428"/>
<keyword evidence="1" id="KW-0677">Repeat</keyword>
<dbReference type="FunFam" id="1.10.10.10:FF:000322">
    <property type="entry name" value="Probable disease resistance protein At1g63360"/>
    <property type="match status" value="1"/>
</dbReference>
<sequence>MPWGLVQSLKKFSLQCNVGGTSQLQESKGENGEESNDFCTLGSGEKMAESAVHFLLQKLAPFFEKEMQLLRGGREEVACVRGELERMKAFLKVADAFEEIDQEVKVWVKQIREVAHDMEDILDEYMLLLTHNHGEGLSGFLHKMSCCVRNMKACYRIALDIQGINSRIRDICDGHRRLRQKFCADEGSSSNGVGNTWQDRRWDALLLDKTDVVGIDESKKKLIGWLVGGGTDRKVISLSGMGGLGKTTLAKQVYDDAEVKKHFPLHAWTTVSQPFKLEGLLKEMVQQLSRVISKPVPEGVDSMSSYQLKTIIKNWLQKRSYLIILDDVWRINEWDAIKIALPANDCGSRVMLTTRNADLAFSSRIESEGAVYNLEPLPSEESWTLFCRKTFRGNYCPPHLEEICKQILKKCEGLPLAIVAISGVLATKNKQRIDEWEMVGRSLGAEIDGNDKLMNLKKVLSLSFNDLPYYLKSCFLYLSIFPEDHLIDLMKLIRLWTAEGFVELKQGKTQEEVAEGFFNELLSRSLIQVAGTTSDGRVKSCRIHDLLREIIILKSREQNFAVIAKEQNAMWPDKARRLSIHNTLQNVLQNRCVSQLRSLFMFGVEEDPSLHKLFPEGFRLLAVLDLQATPLTKFPVDIVNLYFLKYLSLRETKVTVVPRFIGKLQNLETLDLKHAYVTELPVEVLQLQRLRHLLVYRYEFESYDYFHSKYGFKALEKIGVLQSLQKLCLIEVDQGNVILAELGRLTQLRRLGITKLRKEDGKKLCSSIEKLTCLRALSIISIEEDETIDVQHLISPPPLLQRLYLRGRLETMPHWIRYLHSLVKVYLKWSRLVEDPLVSLQNLPNLVHLELVQVYDGDTLLRGWRI</sequence>
<dbReference type="Gene3D" id="1.20.5.4130">
    <property type="match status" value="1"/>
</dbReference>
<name>A0A6P5Y6Z8_DURZI</name>
<dbReference type="InterPro" id="IPR002182">
    <property type="entry name" value="NB-ARC"/>
</dbReference>
<gene>
    <name evidence="9" type="primary">LOC111289428</name>
</gene>
<evidence type="ECO:0000256" key="2">
    <source>
        <dbReference type="ARBA" id="ARBA00022741"/>
    </source>
</evidence>
<evidence type="ECO:0000259" key="6">
    <source>
        <dbReference type="Pfam" id="PF23559"/>
    </source>
</evidence>
<feature type="domain" description="Disease resistance protein winged helix" evidence="6">
    <location>
        <begin position="480"/>
        <end position="551"/>
    </location>
</feature>
<dbReference type="SUPFAM" id="SSF52540">
    <property type="entry name" value="P-loop containing nucleoside triphosphate hydrolases"/>
    <property type="match status" value="1"/>
</dbReference>
<dbReference type="Pfam" id="PF00931">
    <property type="entry name" value="NB-ARC"/>
    <property type="match status" value="1"/>
</dbReference>
<dbReference type="PRINTS" id="PR00364">
    <property type="entry name" value="DISEASERSIST"/>
</dbReference>
<keyword evidence="8" id="KW-1185">Reference proteome</keyword>
<dbReference type="Gene3D" id="1.10.10.10">
    <property type="entry name" value="Winged helix-like DNA-binding domain superfamily/Winged helix DNA-binding domain"/>
    <property type="match status" value="1"/>
</dbReference>
<dbReference type="GO" id="GO:0043531">
    <property type="term" value="F:ADP binding"/>
    <property type="evidence" value="ECO:0007669"/>
    <property type="project" value="InterPro"/>
</dbReference>
<evidence type="ECO:0000259" key="4">
    <source>
        <dbReference type="Pfam" id="PF00931"/>
    </source>
</evidence>
<proteinExistence type="predicted"/>
<dbReference type="InterPro" id="IPR038005">
    <property type="entry name" value="RX-like_CC"/>
</dbReference>
<dbReference type="InterPro" id="IPR027417">
    <property type="entry name" value="P-loop_NTPase"/>
</dbReference>
<organism evidence="8 9">
    <name type="scientific">Durio zibethinus</name>
    <name type="common">Durian</name>
    <dbReference type="NCBI Taxonomy" id="66656"/>
    <lineage>
        <taxon>Eukaryota</taxon>
        <taxon>Viridiplantae</taxon>
        <taxon>Streptophyta</taxon>
        <taxon>Embryophyta</taxon>
        <taxon>Tracheophyta</taxon>
        <taxon>Spermatophyta</taxon>
        <taxon>Magnoliopsida</taxon>
        <taxon>eudicotyledons</taxon>
        <taxon>Gunneridae</taxon>
        <taxon>Pentapetalae</taxon>
        <taxon>rosids</taxon>
        <taxon>malvids</taxon>
        <taxon>Malvales</taxon>
        <taxon>Malvaceae</taxon>
        <taxon>Helicteroideae</taxon>
        <taxon>Durio</taxon>
    </lineage>
</organism>
<dbReference type="InterPro" id="IPR036388">
    <property type="entry name" value="WH-like_DNA-bd_sf"/>
</dbReference>
<dbReference type="RefSeq" id="XP_022736200.1">
    <property type="nucleotide sequence ID" value="XM_022880465.1"/>
</dbReference>
<reference evidence="9" key="1">
    <citation type="submission" date="2025-08" db="UniProtKB">
        <authorList>
            <consortium name="RefSeq"/>
        </authorList>
    </citation>
    <scope>IDENTIFICATION</scope>
    <source>
        <tissue evidence="9">Fruit stalk</tissue>
    </source>
</reference>
<dbReference type="AlphaFoldDB" id="A0A6P5Y6Z8"/>
<evidence type="ECO:0000256" key="3">
    <source>
        <dbReference type="ARBA" id="ARBA00022821"/>
    </source>
</evidence>
<dbReference type="Pfam" id="PF23559">
    <property type="entry name" value="WHD_DRP"/>
    <property type="match status" value="1"/>
</dbReference>
<dbReference type="GO" id="GO:0098542">
    <property type="term" value="P:defense response to other organism"/>
    <property type="evidence" value="ECO:0007669"/>
    <property type="project" value="TreeGrafter"/>
</dbReference>
<feature type="domain" description="NB-ARC" evidence="4">
    <location>
        <begin position="216"/>
        <end position="394"/>
    </location>
</feature>
<dbReference type="Gene3D" id="3.80.10.10">
    <property type="entry name" value="Ribonuclease Inhibitor"/>
    <property type="match status" value="1"/>
</dbReference>
<dbReference type="PANTHER" id="PTHR23155">
    <property type="entry name" value="DISEASE RESISTANCE PROTEIN RP"/>
    <property type="match status" value="1"/>
</dbReference>